<dbReference type="OrthoDB" id="2436667at2759"/>
<organism evidence="5 6">
    <name type="scientific">Chrysochromulina tobinii</name>
    <dbReference type="NCBI Taxonomy" id="1460289"/>
    <lineage>
        <taxon>Eukaryota</taxon>
        <taxon>Haptista</taxon>
        <taxon>Haptophyta</taxon>
        <taxon>Prymnesiophyceae</taxon>
        <taxon>Prymnesiales</taxon>
        <taxon>Chrysochromulinaceae</taxon>
        <taxon>Chrysochromulina</taxon>
    </lineage>
</organism>
<comment type="caution">
    <text evidence="5">The sequence shown here is derived from an EMBL/GenBank/DDBJ whole genome shotgun (WGS) entry which is preliminary data.</text>
</comment>
<dbReference type="InterPro" id="IPR014722">
    <property type="entry name" value="Rib_uL2_dom2"/>
</dbReference>
<dbReference type="AlphaFoldDB" id="A0A0M0JZN1"/>
<feature type="region of interest" description="Disordered" evidence="4">
    <location>
        <begin position="1"/>
        <end position="53"/>
    </location>
</feature>
<protein>
    <submittedName>
        <fullName evidence="5">60s ribosomal protein l6</fullName>
    </submittedName>
</protein>
<comment type="similarity">
    <text evidence="1">Belongs to the eukaryotic ribosomal protein eL6 family.</text>
</comment>
<reference evidence="6" key="1">
    <citation type="journal article" date="2015" name="PLoS Genet.">
        <title>Genome Sequence and Transcriptome Analyses of Chrysochromulina tobin: Metabolic Tools for Enhanced Algal Fitness in the Prominent Order Prymnesiales (Haptophyceae).</title>
        <authorList>
            <person name="Hovde B.T."/>
            <person name="Deodato C.R."/>
            <person name="Hunsperger H.M."/>
            <person name="Ryken S.A."/>
            <person name="Yost W."/>
            <person name="Jha R.K."/>
            <person name="Patterson J."/>
            <person name="Monnat R.J. Jr."/>
            <person name="Barlow S.B."/>
            <person name="Starkenburg S.R."/>
            <person name="Cattolico R.A."/>
        </authorList>
    </citation>
    <scope>NUCLEOTIDE SEQUENCE</scope>
    <source>
        <strain evidence="6">CCMP291</strain>
    </source>
</reference>
<dbReference type="GO" id="GO:0000027">
    <property type="term" value="P:ribosomal large subunit assembly"/>
    <property type="evidence" value="ECO:0007669"/>
    <property type="project" value="TreeGrafter"/>
</dbReference>
<sequence length="207" mass="22253">MPAVEKKIGGAKNGGSRKVETDKGPKFYAADDISPLASTGKSGKRNPAREAKSKGIAKLRSSITPGTVLILLAGRFRGRRAVFLKQLAKGLLLVSGPYCVNGIPLRRVNQAYCIATSTKVDVGGVDCKKFDDAYFAKPVTKKVKKDGKDFLKEDAKASTGPSEARAADQKAVDDAMMMGIQKVPMLAAYLKSRFSLSKGDKPHLMKY</sequence>
<evidence type="ECO:0000256" key="3">
    <source>
        <dbReference type="ARBA" id="ARBA00023274"/>
    </source>
</evidence>
<keyword evidence="2 5" id="KW-0689">Ribosomal protein</keyword>
<dbReference type="InterPro" id="IPR008991">
    <property type="entry name" value="Translation_prot_SH3-like_sf"/>
</dbReference>
<dbReference type="GO" id="GO:0002181">
    <property type="term" value="P:cytoplasmic translation"/>
    <property type="evidence" value="ECO:0007669"/>
    <property type="project" value="TreeGrafter"/>
</dbReference>
<dbReference type="InterPro" id="IPR000915">
    <property type="entry name" value="60S_ribosomal_eL6"/>
</dbReference>
<dbReference type="InterPro" id="IPR041997">
    <property type="entry name" value="Ribosomal_eL6_KOW"/>
</dbReference>
<evidence type="ECO:0000256" key="2">
    <source>
        <dbReference type="ARBA" id="ARBA00022980"/>
    </source>
</evidence>
<dbReference type="CDD" id="cd13156">
    <property type="entry name" value="KOW_RPL6"/>
    <property type="match status" value="1"/>
</dbReference>
<dbReference type="GO" id="GO:0022625">
    <property type="term" value="C:cytosolic large ribosomal subunit"/>
    <property type="evidence" value="ECO:0007669"/>
    <property type="project" value="TreeGrafter"/>
</dbReference>
<dbReference type="Proteomes" id="UP000037460">
    <property type="component" value="Unassembled WGS sequence"/>
</dbReference>
<dbReference type="GO" id="GO:0003723">
    <property type="term" value="F:RNA binding"/>
    <property type="evidence" value="ECO:0007669"/>
    <property type="project" value="TreeGrafter"/>
</dbReference>
<dbReference type="EMBL" id="JWZX01001848">
    <property type="protein sequence ID" value="KOO32106.1"/>
    <property type="molecule type" value="Genomic_DNA"/>
</dbReference>
<proteinExistence type="inferred from homology"/>
<dbReference type="PANTHER" id="PTHR10715">
    <property type="entry name" value="60S RIBOSOMAL PROTEIN L6"/>
    <property type="match status" value="1"/>
</dbReference>
<dbReference type="Gene3D" id="2.30.30.30">
    <property type="match status" value="1"/>
</dbReference>
<dbReference type="FunFam" id="2.30.30.30:FF:000014">
    <property type="entry name" value="60S ribosomal protein L6"/>
    <property type="match status" value="1"/>
</dbReference>
<gene>
    <name evidence="5" type="ORF">Ctob_013030</name>
</gene>
<dbReference type="GO" id="GO:0003735">
    <property type="term" value="F:structural constituent of ribosome"/>
    <property type="evidence" value="ECO:0007669"/>
    <property type="project" value="InterPro"/>
</dbReference>
<keyword evidence="3" id="KW-0687">Ribonucleoprotein</keyword>
<dbReference type="PANTHER" id="PTHR10715:SF0">
    <property type="entry name" value="LARGE RIBOSOMAL SUBUNIT PROTEIN EL6"/>
    <property type="match status" value="1"/>
</dbReference>
<evidence type="ECO:0000256" key="1">
    <source>
        <dbReference type="ARBA" id="ARBA00010592"/>
    </source>
</evidence>
<dbReference type="Pfam" id="PF01159">
    <property type="entry name" value="Ribosomal_L6e"/>
    <property type="match status" value="1"/>
</dbReference>
<evidence type="ECO:0000313" key="6">
    <source>
        <dbReference type="Proteomes" id="UP000037460"/>
    </source>
</evidence>
<evidence type="ECO:0000256" key="4">
    <source>
        <dbReference type="SAM" id="MobiDB-lite"/>
    </source>
</evidence>
<accession>A0A0M0JZN1</accession>
<name>A0A0M0JZN1_9EUKA</name>
<keyword evidence="6" id="KW-1185">Reference proteome</keyword>
<evidence type="ECO:0000313" key="5">
    <source>
        <dbReference type="EMBL" id="KOO32106.1"/>
    </source>
</evidence>
<dbReference type="SUPFAM" id="SSF50104">
    <property type="entry name" value="Translation proteins SH3-like domain"/>
    <property type="match status" value="1"/>
</dbReference>